<name>A0A1K1Q8W2_9BACT</name>
<dbReference type="SUPFAM" id="SSF52540">
    <property type="entry name" value="P-loop containing nucleoside triphosphate hydrolases"/>
    <property type="match status" value="1"/>
</dbReference>
<dbReference type="Proteomes" id="UP000183788">
    <property type="component" value="Unassembled WGS sequence"/>
</dbReference>
<dbReference type="Proteomes" id="UP001326715">
    <property type="component" value="Chromosome"/>
</dbReference>
<proteinExistence type="inferred from homology"/>
<dbReference type="EMBL" id="FPIZ01000007">
    <property type="protein sequence ID" value="SFW56115.1"/>
    <property type="molecule type" value="Genomic_DNA"/>
</dbReference>
<keyword evidence="4 6" id="KW-0067">ATP-binding</keyword>
<evidence type="ECO:0000313" key="7">
    <source>
        <dbReference type="EMBL" id="WQG86641.1"/>
    </source>
</evidence>
<gene>
    <name evidence="6" type="ORF">SAMN05661012_02538</name>
    <name evidence="7" type="ORF">SR876_17015</name>
</gene>
<evidence type="ECO:0000256" key="4">
    <source>
        <dbReference type="ARBA" id="ARBA00022840"/>
    </source>
</evidence>
<dbReference type="InterPro" id="IPR029439">
    <property type="entry name" value="Wzt_C"/>
</dbReference>
<dbReference type="SMART" id="SM00382">
    <property type="entry name" value="AAA"/>
    <property type="match status" value="1"/>
</dbReference>
<dbReference type="InterPro" id="IPR027417">
    <property type="entry name" value="P-loop_NTPase"/>
</dbReference>
<dbReference type="STRING" id="1004.SAMN05661012_02538"/>
<dbReference type="AlphaFoldDB" id="A0A1K1Q8W2"/>
<evidence type="ECO:0000313" key="8">
    <source>
        <dbReference type="Proteomes" id="UP000183788"/>
    </source>
</evidence>
<keyword evidence="3" id="KW-0547">Nucleotide-binding</keyword>
<dbReference type="GO" id="GO:0016887">
    <property type="term" value="F:ATP hydrolysis activity"/>
    <property type="evidence" value="ECO:0007669"/>
    <property type="project" value="InterPro"/>
</dbReference>
<organism evidence="6 8">
    <name type="scientific">Chitinophaga sancti</name>
    <dbReference type="NCBI Taxonomy" id="1004"/>
    <lineage>
        <taxon>Bacteria</taxon>
        <taxon>Pseudomonadati</taxon>
        <taxon>Bacteroidota</taxon>
        <taxon>Chitinophagia</taxon>
        <taxon>Chitinophagales</taxon>
        <taxon>Chitinophagaceae</taxon>
        <taxon>Chitinophaga</taxon>
    </lineage>
</organism>
<dbReference type="GO" id="GO:0005524">
    <property type="term" value="F:ATP binding"/>
    <property type="evidence" value="ECO:0007669"/>
    <property type="project" value="UniProtKB-KW"/>
</dbReference>
<dbReference type="RefSeq" id="WP_072360517.1">
    <property type="nucleotide sequence ID" value="NZ_CP139972.1"/>
</dbReference>
<dbReference type="InterPro" id="IPR050683">
    <property type="entry name" value="Bact_Polysacc_Export_ATP-bd"/>
</dbReference>
<dbReference type="PANTHER" id="PTHR46743">
    <property type="entry name" value="TEICHOIC ACIDS EXPORT ATP-BINDING PROTEIN TAGH"/>
    <property type="match status" value="1"/>
</dbReference>
<evidence type="ECO:0000256" key="1">
    <source>
        <dbReference type="ARBA" id="ARBA00005417"/>
    </source>
</evidence>
<evidence type="ECO:0000256" key="3">
    <source>
        <dbReference type="ARBA" id="ARBA00022741"/>
    </source>
</evidence>
<dbReference type="CDD" id="cd10147">
    <property type="entry name" value="Wzt_C-like"/>
    <property type="match status" value="1"/>
</dbReference>
<dbReference type="EMBL" id="CP140154">
    <property type="protein sequence ID" value="WQG86641.1"/>
    <property type="molecule type" value="Genomic_DNA"/>
</dbReference>
<dbReference type="Pfam" id="PF00005">
    <property type="entry name" value="ABC_tran"/>
    <property type="match status" value="1"/>
</dbReference>
<reference evidence="6 8" key="1">
    <citation type="submission" date="2016-11" db="EMBL/GenBank/DDBJ databases">
        <authorList>
            <person name="Jaros S."/>
            <person name="Januszkiewicz K."/>
            <person name="Wedrychowicz H."/>
        </authorList>
    </citation>
    <scope>NUCLEOTIDE SEQUENCE [LARGE SCALE GENOMIC DNA]</scope>
    <source>
        <strain evidence="6 8">DSM 784</strain>
    </source>
</reference>
<evidence type="ECO:0000313" key="6">
    <source>
        <dbReference type="EMBL" id="SFW56115.1"/>
    </source>
</evidence>
<reference evidence="7 9" key="2">
    <citation type="submission" date="2023-11" db="EMBL/GenBank/DDBJ databases">
        <title>MicrobeMod: A computational toolkit for identifying prokaryotic methylation and restriction-modification with nanopore sequencing.</title>
        <authorList>
            <person name="Crits-Christoph A."/>
            <person name="Kang S.C."/>
            <person name="Lee H."/>
            <person name="Ostrov N."/>
        </authorList>
    </citation>
    <scope>NUCLEOTIDE SEQUENCE [LARGE SCALE GENOMIC DNA]</scope>
    <source>
        <strain evidence="7 9">ATCC 23090</strain>
    </source>
</reference>
<evidence type="ECO:0000259" key="5">
    <source>
        <dbReference type="PROSITE" id="PS50893"/>
    </source>
</evidence>
<dbReference type="CDD" id="cd03220">
    <property type="entry name" value="ABC_KpsT_Wzt"/>
    <property type="match status" value="1"/>
</dbReference>
<dbReference type="GO" id="GO:0140359">
    <property type="term" value="F:ABC-type transporter activity"/>
    <property type="evidence" value="ECO:0007669"/>
    <property type="project" value="InterPro"/>
</dbReference>
<evidence type="ECO:0000313" key="9">
    <source>
        <dbReference type="Proteomes" id="UP001326715"/>
    </source>
</evidence>
<comment type="similarity">
    <text evidence="1">Belongs to the ABC transporter superfamily.</text>
</comment>
<protein>
    <submittedName>
        <fullName evidence="7">ABC transporter ATP-binding protein</fullName>
    </submittedName>
    <submittedName>
        <fullName evidence="6">Lipopolysaccharide transport system ATP-binding protein</fullName>
    </submittedName>
</protein>
<keyword evidence="2" id="KW-0813">Transport</keyword>
<dbReference type="PROSITE" id="PS50893">
    <property type="entry name" value="ABC_TRANSPORTER_2"/>
    <property type="match status" value="1"/>
</dbReference>
<dbReference type="InterPro" id="IPR015860">
    <property type="entry name" value="ABC_transpr_TagH-like"/>
</dbReference>
<dbReference type="PANTHER" id="PTHR46743:SF2">
    <property type="entry name" value="TEICHOIC ACIDS EXPORT ATP-BINDING PROTEIN TAGH"/>
    <property type="match status" value="1"/>
</dbReference>
<evidence type="ECO:0000256" key="2">
    <source>
        <dbReference type="ARBA" id="ARBA00022448"/>
    </source>
</evidence>
<dbReference type="Gene3D" id="3.40.50.300">
    <property type="entry name" value="P-loop containing nucleotide triphosphate hydrolases"/>
    <property type="match status" value="1"/>
</dbReference>
<dbReference type="OrthoDB" id="9785229at2"/>
<keyword evidence="9" id="KW-1185">Reference proteome</keyword>
<dbReference type="InterPro" id="IPR003593">
    <property type="entry name" value="AAA+_ATPase"/>
</dbReference>
<feature type="domain" description="ABC transporter" evidence="5">
    <location>
        <begin position="4"/>
        <end position="249"/>
    </location>
</feature>
<accession>A0A1K1Q8W2</accession>
<sequence length="402" mass="45145">MIAIKVENISKVYRIGKAGSGRLREDIRFWLKRQRADKHLLWALKDISFEINQGEVMGFIGNNGAGKSTLLKIISSITTPTTGRIRGRGSIASLLEVGSGFHGDLTGRENIFLNGNILGMRNQEIKNCFDEIIAFSGVEELIDTPVKHYSSGMYMRLAFAVAAHLNPEILIVDEVLAVGDVEFQRKCLGKMKEISDRKGKTVLFVSHHTQALQNLCDRVITLHKGHIIDAGKPAEVITNYLKSTDSNYLEQSYETPESAPGNDYIRIKKIAIQYETEIFDIRTPFSTKFEFWYNDPDPGSLIVGIHLFNMAGECIFDVASKGATMRAGLITGECQVPGNFLNNGAYYISIVFVKDTTQRLFYFEGCLSFSVEDFRENTAWFGKWMGYVRPAFPVVLNQQHVL</sequence>
<dbReference type="InterPro" id="IPR003439">
    <property type="entry name" value="ABC_transporter-like_ATP-bd"/>
</dbReference>
<dbReference type="GO" id="GO:0016020">
    <property type="term" value="C:membrane"/>
    <property type="evidence" value="ECO:0007669"/>
    <property type="project" value="InterPro"/>
</dbReference>